<feature type="transmembrane region" description="Helical" evidence="7">
    <location>
        <begin position="61"/>
        <end position="79"/>
    </location>
</feature>
<evidence type="ECO:0000313" key="9">
    <source>
        <dbReference type="EMBL" id="KAF2103726.1"/>
    </source>
</evidence>
<proteinExistence type="inferred from homology"/>
<dbReference type="GO" id="GO:0046839">
    <property type="term" value="P:phospholipid dephosphorylation"/>
    <property type="evidence" value="ECO:0007669"/>
    <property type="project" value="TreeGrafter"/>
</dbReference>
<protein>
    <submittedName>
        <fullName evidence="9">Acid phosphatase/Vanadium-dependent haloperoxidase</fullName>
    </submittedName>
</protein>
<evidence type="ECO:0000256" key="7">
    <source>
        <dbReference type="SAM" id="Phobius"/>
    </source>
</evidence>
<dbReference type="Gene3D" id="1.20.144.10">
    <property type="entry name" value="Phosphatidic acid phosphatase type 2/haloperoxidase"/>
    <property type="match status" value="1"/>
</dbReference>
<reference evidence="9" key="1">
    <citation type="journal article" date="2020" name="Stud. Mycol.">
        <title>101 Dothideomycetes genomes: a test case for predicting lifestyles and emergence of pathogens.</title>
        <authorList>
            <person name="Haridas S."/>
            <person name="Albert R."/>
            <person name="Binder M."/>
            <person name="Bloem J."/>
            <person name="Labutti K."/>
            <person name="Salamov A."/>
            <person name="Andreopoulos B."/>
            <person name="Baker S."/>
            <person name="Barry K."/>
            <person name="Bills G."/>
            <person name="Bluhm B."/>
            <person name="Cannon C."/>
            <person name="Castanera R."/>
            <person name="Culley D."/>
            <person name="Daum C."/>
            <person name="Ezra D."/>
            <person name="Gonzalez J."/>
            <person name="Henrissat B."/>
            <person name="Kuo A."/>
            <person name="Liang C."/>
            <person name="Lipzen A."/>
            <person name="Lutzoni F."/>
            <person name="Magnuson J."/>
            <person name="Mondo S."/>
            <person name="Nolan M."/>
            <person name="Ohm R."/>
            <person name="Pangilinan J."/>
            <person name="Park H.-J."/>
            <person name="Ramirez L."/>
            <person name="Alfaro M."/>
            <person name="Sun H."/>
            <person name="Tritt A."/>
            <person name="Yoshinaga Y."/>
            <person name="Zwiers L.-H."/>
            <person name="Turgeon B."/>
            <person name="Goodwin S."/>
            <person name="Spatafora J."/>
            <person name="Crous P."/>
            <person name="Grigoriev I."/>
        </authorList>
    </citation>
    <scope>NUCLEOTIDE SEQUENCE</scope>
    <source>
        <strain evidence="9">CBS 133067</strain>
    </source>
</reference>
<dbReference type="PANTHER" id="PTHR10165:SF84">
    <property type="entry name" value="PHOSPHATIDIC ACID PHOSPHATASE BETA"/>
    <property type="match status" value="1"/>
</dbReference>
<keyword evidence="10" id="KW-1185">Reference proteome</keyword>
<dbReference type="Pfam" id="PF01569">
    <property type="entry name" value="PAP2"/>
    <property type="match status" value="1"/>
</dbReference>
<feature type="transmembrane region" description="Helical" evidence="7">
    <location>
        <begin position="219"/>
        <end position="238"/>
    </location>
</feature>
<feature type="transmembrane region" description="Helical" evidence="7">
    <location>
        <begin position="144"/>
        <end position="167"/>
    </location>
</feature>
<dbReference type="AlphaFoldDB" id="A0A9P4IT13"/>
<accession>A0A9P4IT13</accession>
<keyword evidence="5 7" id="KW-0472">Membrane</keyword>
<dbReference type="InterPro" id="IPR043216">
    <property type="entry name" value="PAP-like"/>
</dbReference>
<feature type="region of interest" description="Disordered" evidence="6">
    <location>
        <begin position="394"/>
        <end position="417"/>
    </location>
</feature>
<keyword evidence="3 7" id="KW-0812">Transmembrane</keyword>
<feature type="domain" description="Phosphatidic acid phosphatase type 2/haloperoxidase" evidence="8">
    <location>
        <begin position="147"/>
        <end position="296"/>
    </location>
</feature>
<organism evidence="9 10">
    <name type="scientific">Rhizodiscina lignyota</name>
    <dbReference type="NCBI Taxonomy" id="1504668"/>
    <lineage>
        <taxon>Eukaryota</taxon>
        <taxon>Fungi</taxon>
        <taxon>Dikarya</taxon>
        <taxon>Ascomycota</taxon>
        <taxon>Pezizomycotina</taxon>
        <taxon>Dothideomycetes</taxon>
        <taxon>Pleosporomycetidae</taxon>
        <taxon>Aulographales</taxon>
        <taxon>Rhizodiscinaceae</taxon>
        <taxon>Rhizodiscina</taxon>
    </lineage>
</organism>
<dbReference type="EMBL" id="ML978121">
    <property type="protein sequence ID" value="KAF2103726.1"/>
    <property type="molecule type" value="Genomic_DNA"/>
</dbReference>
<dbReference type="InterPro" id="IPR000326">
    <property type="entry name" value="PAP2/HPO"/>
</dbReference>
<keyword evidence="4 7" id="KW-1133">Transmembrane helix</keyword>
<evidence type="ECO:0000256" key="2">
    <source>
        <dbReference type="ARBA" id="ARBA00008816"/>
    </source>
</evidence>
<comment type="subcellular location">
    <subcellularLocation>
        <location evidence="1">Membrane</location>
        <topology evidence="1">Multi-pass membrane protein</topology>
    </subcellularLocation>
</comment>
<sequence>MNFFSRRSAAVDPNTANATGTREKRSFRQSIMGDRSNERNAGPRANTWNTRPTFGQWLKATWLDILTMAVMGAIGLGIYEAHPAPTRSFPVLFQDGQIVYPQFAYPLRNRIVPIWLSVLLGTLIPIFIFLCMQIRIRSFWDLNNAILGLFYAIITGAVFQVFIKWLIGGLRPHFLSVCKPAIQPGAANTGNGYMNIMYDRSICTGDTDTIDDSLESFPSGHAVAAYAGFVYLYLYLNAKLKVWSNYHPAYWKLIATYTPILGATLISGSLTIDQYHNWYDVLAGGIIGTIMAFSAYRMVYASVWDFRFNHIPLTRHAPFTYGAGPSAWDGFHDATFTRKAGWGVEQGNGAWGGAPGDASSGPRGTPFNGAPGTGPGHVTNGYTNGATNGLTYGQGHRPTYNIGRRPVPGTKNGTDAV</sequence>
<dbReference type="FunFam" id="1.20.144.10:FF:000035">
    <property type="entry name" value="Putative Lipid phosphate phosphatase 1"/>
    <property type="match status" value="1"/>
</dbReference>
<feature type="region of interest" description="Disordered" evidence="6">
    <location>
        <begin position="350"/>
        <end position="376"/>
    </location>
</feature>
<evidence type="ECO:0000256" key="5">
    <source>
        <dbReference type="ARBA" id="ARBA00023136"/>
    </source>
</evidence>
<dbReference type="SUPFAM" id="SSF48317">
    <property type="entry name" value="Acid phosphatase/Vanadium-dependent haloperoxidase"/>
    <property type="match status" value="1"/>
</dbReference>
<comment type="caution">
    <text evidence="9">The sequence shown here is derived from an EMBL/GenBank/DDBJ whole genome shotgun (WGS) entry which is preliminary data.</text>
</comment>
<evidence type="ECO:0000256" key="4">
    <source>
        <dbReference type="ARBA" id="ARBA00022989"/>
    </source>
</evidence>
<evidence type="ECO:0000256" key="6">
    <source>
        <dbReference type="SAM" id="MobiDB-lite"/>
    </source>
</evidence>
<evidence type="ECO:0000313" key="10">
    <source>
        <dbReference type="Proteomes" id="UP000799772"/>
    </source>
</evidence>
<dbReference type="GO" id="GO:0016020">
    <property type="term" value="C:membrane"/>
    <property type="evidence" value="ECO:0007669"/>
    <property type="project" value="UniProtKB-SubCell"/>
</dbReference>
<dbReference type="InterPro" id="IPR036938">
    <property type="entry name" value="PAP2/HPO_sf"/>
</dbReference>
<dbReference type="Proteomes" id="UP000799772">
    <property type="component" value="Unassembled WGS sequence"/>
</dbReference>
<name>A0A9P4IT13_9PEZI</name>
<evidence type="ECO:0000256" key="1">
    <source>
        <dbReference type="ARBA" id="ARBA00004141"/>
    </source>
</evidence>
<gene>
    <name evidence="9" type="ORF">NA57DRAFT_69936</name>
</gene>
<dbReference type="OrthoDB" id="10030083at2759"/>
<feature type="transmembrane region" description="Helical" evidence="7">
    <location>
        <begin position="111"/>
        <end position="132"/>
    </location>
</feature>
<evidence type="ECO:0000256" key="3">
    <source>
        <dbReference type="ARBA" id="ARBA00022692"/>
    </source>
</evidence>
<feature type="transmembrane region" description="Helical" evidence="7">
    <location>
        <begin position="250"/>
        <end position="272"/>
    </location>
</feature>
<dbReference type="GO" id="GO:0006644">
    <property type="term" value="P:phospholipid metabolic process"/>
    <property type="evidence" value="ECO:0007669"/>
    <property type="project" value="InterPro"/>
</dbReference>
<comment type="similarity">
    <text evidence="2">Belongs to the PA-phosphatase related phosphoesterase family.</text>
</comment>
<dbReference type="SMART" id="SM00014">
    <property type="entry name" value="acidPPc"/>
    <property type="match status" value="1"/>
</dbReference>
<dbReference type="PANTHER" id="PTHR10165">
    <property type="entry name" value="LIPID PHOSPHATE PHOSPHATASE"/>
    <property type="match status" value="1"/>
</dbReference>
<feature type="transmembrane region" description="Helical" evidence="7">
    <location>
        <begin position="278"/>
        <end position="299"/>
    </location>
</feature>
<dbReference type="GO" id="GO:0008195">
    <property type="term" value="F:phosphatidate phosphatase activity"/>
    <property type="evidence" value="ECO:0007669"/>
    <property type="project" value="TreeGrafter"/>
</dbReference>
<feature type="region of interest" description="Disordered" evidence="6">
    <location>
        <begin position="1"/>
        <end position="48"/>
    </location>
</feature>
<dbReference type="CDD" id="cd03390">
    <property type="entry name" value="PAP2_containing_1_like"/>
    <property type="match status" value="1"/>
</dbReference>
<evidence type="ECO:0000259" key="8">
    <source>
        <dbReference type="SMART" id="SM00014"/>
    </source>
</evidence>